<dbReference type="SMART" id="SM00530">
    <property type="entry name" value="HTH_XRE"/>
    <property type="match status" value="1"/>
</dbReference>
<dbReference type="InterPro" id="IPR043917">
    <property type="entry name" value="DUF5753"/>
</dbReference>
<dbReference type="InterPro" id="IPR010982">
    <property type="entry name" value="Lambda_DNA-bd_dom_sf"/>
</dbReference>
<organism evidence="2 3">
    <name type="scientific">Streptomyces plumbiresistens</name>
    <dbReference type="NCBI Taxonomy" id="511811"/>
    <lineage>
        <taxon>Bacteria</taxon>
        <taxon>Bacillati</taxon>
        <taxon>Actinomycetota</taxon>
        <taxon>Actinomycetes</taxon>
        <taxon>Kitasatosporales</taxon>
        <taxon>Streptomycetaceae</taxon>
        <taxon>Streptomyces</taxon>
    </lineage>
</organism>
<dbReference type="EMBL" id="BAAAZX010000013">
    <property type="protein sequence ID" value="GAA4002539.1"/>
    <property type="molecule type" value="Genomic_DNA"/>
</dbReference>
<keyword evidence="3" id="KW-1185">Reference proteome</keyword>
<dbReference type="CDD" id="cd00093">
    <property type="entry name" value="HTH_XRE"/>
    <property type="match status" value="1"/>
</dbReference>
<comment type="caution">
    <text evidence="2">The sequence shown here is derived from an EMBL/GenBank/DDBJ whole genome shotgun (WGS) entry which is preliminary data.</text>
</comment>
<dbReference type="PROSITE" id="PS50943">
    <property type="entry name" value="HTH_CROC1"/>
    <property type="match status" value="1"/>
</dbReference>
<dbReference type="SUPFAM" id="SSF47413">
    <property type="entry name" value="lambda repressor-like DNA-binding domains"/>
    <property type="match status" value="1"/>
</dbReference>
<name>A0ABP7RUW5_9ACTN</name>
<evidence type="ECO:0000313" key="3">
    <source>
        <dbReference type="Proteomes" id="UP001500456"/>
    </source>
</evidence>
<proteinExistence type="predicted"/>
<gene>
    <name evidence="2" type="ORF">GCM10022232_46730</name>
</gene>
<dbReference type="Proteomes" id="UP001500456">
    <property type="component" value="Unassembled WGS sequence"/>
</dbReference>
<dbReference type="Pfam" id="PF13560">
    <property type="entry name" value="HTH_31"/>
    <property type="match status" value="1"/>
</dbReference>
<dbReference type="Gene3D" id="1.10.260.40">
    <property type="entry name" value="lambda repressor-like DNA-binding domains"/>
    <property type="match status" value="1"/>
</dbReference>
<dbReference type="RefSeq" id="WP_345565862.1">
    <property type="nucleotide sequence ID" value="NZ_BAAAZX010000013.1"/>
</dbReference>
<accession>A0ABP7RUW5</accession>
<evidence type="ECO:0000313" key="2">
    <source>
        <dbReference type="EMBL" id="GAA4002539.1"/>
    </source>
</evidence>
<evidence type="ECO:0000259" key="1">
    <source>
        <dbReference type="PROSITE" id="PS50943"/>
    </source>
</evidence>
<reference evidence="3" key="1">
    <citation type="journal article" date="2019" name="Int. J. Syst. Evol. Microbiol.">
        <title>The Global Catalogue of Microorganisms (GCM) 10K type strain sequencing project: providing services to taxonomists for standard genome sequencing and annotation.</title>
        <authorList>
            <consortium name="The Broad Institute Genomics Platform"/>
            <consortium name="The Broad Institute Genome Sequencing Center for Infectious Disease"/>
            <person name="Wu L."/>
            <person name="Ma J."/>
        </authorList>
    </citation>
    <scope>NUCLEOTIDE SEQUENCE [LARGE SCALE GENOMIC DNA]</scope>
    <source>
        <strain evidence="3">JCM 16924</strain>
    </source>
</reference>
<protein>
    <submittedName>
        <fullName evidence="2">Helix-turn-helix transcriptional regulator</fullName>
    </submittedName>
</protein>
<sequence>MGLRTTISERQRRLGFELKHLREQAGLAAAEAAERIGMGRVQLSQIETAKTSILTPRIRELCDLYGCTDKAYVEALIAMSEASGKGWWSAYKKRRSLDALNTAELEANCTALRMHQPMFIPGLFQTDDYAQAIFDSPGLGFEDSEGALEFRMERQQVITRQDPPSVHAVIHESALHMRFGGAKVLREQLLHLIELARLPNVTIQIYPFSAQPYAALSGNFVHAVPEVPELGTVLLELPIGMRYLGDRPSLDRYEKLFQHLTKNALSPIDVSLAPEAHSVKDSLALIQHVLYTL</sequence>
<feature type="domain" description="HTH cro/C1-type" evidence="1">
    <location>
        <begin position="18"/>
        <end position="73"/>
    </location>
</feature>
<dbReference type="Pfam" id="PF19054">
    <property type="entry name" value="DUF5753"/>
    <property type="match status" value="1"/>
</dbReference>
<dbReference type="InterPro" id="IPR001387">
    <property type="entry name" value="Cro/C1-type_HTH"/>
</dbReference>